<dbReference type="PANTHER" id="PTHR43798:SF31">
    <property type="entry name" value="AB HYDROLASE SUPERFAMILY PROTEIN YCLE"/>
    <property type="match status" value="1"/>
</dbReference>
<organism evidence="3 4">
    <name type="scientific">Salinicola corii</name>
    <dbReference type="NCBI Taxonomy" id="2606937"/>
    <lineage>
        <taxon>Bacteria</taxon>
        <taxon>Pseudomonadati</taxon>
        <taxon>Pseudomonadota</taxon>
        <taxon>Gammaproteobacteria</taxon>
        <taxon>Oceanospirillales</taxon>
        <taxon>Halomonadaceae</taxon>
        <taxon>Salinicola</taxon>
    </lineage>
</organism>
<dbReference type="RefSeq" id="WP_149434326.1">
    <property type="nucleotide sequence ID" value="NZ_VTPX01000002.1"/>
</dbReference>
<evidence type="ECO:0000313" key="3">
    <source>
        <dbReference type="EMBL" id="KAA0019725.1"/>
    </source>
</evidence>
<reference evidence="3 4" key="1">
    <citation type="submission" date="2019-08" db="EMBL/GenBank/DDBJ databases">
        <title>Bioinformatics analysis of the strain L3 and L5.</title>
        <authorList>
            <person name="Li X."/>
        </authorList>
    </citation>
    <scope>NUCLEOTIDE SEQUENCE [LARGE SCALE GENOMIC DNA]</scope>
    <source>
        <strain evidence="3 4">L3</strain>
    </source>
</reference>
<dbReference type="InterPro" id="IPR050266">
    <property type="entry name" value="AB_hydrolase_sf"/>
</dbReference>
<protein>
    <submittedName>
        <fullName evidence="3">Alpha/beta hydrolase</fullName>
    </submittedName>
</protein>
<evidence type="ECO:0000259" key="2">
    <source>
        <dbReference type="Pfam" id="PF12697"/>
    </source>
</evidence>
<dbReference type="InterPro" id="IPR000073">
    <property type="entry name" value="AB_hydrolase_1"/>
</dbReference>
<evidence type="ECO:0000256" key="1">
    <source>
        <dbReference type="ARBA" id="ARBA00022801"/>
    </source>
</evidence>
<keyword evidence="4" id="KW-1185">Reference proteome</keyword>
<dbReference type="InterPro" id="IPR029058">
    <property type="entry name" value="AB_hydrolase_fold"/>
</dbReference>
<evidence type="ECO:0000313" key="4">
    <source>
        <dbReference type="Proteomes" id="UP000466024"/>
    </source>
</evidence>
<dbReference type="Proteomes" id="UP000466024">
    <property type="component" value="Unassembled WGS sequence"/>
</dbReference>
<gene>
    <name evidence="3" type="ORF">F0A16_05200</name>
</gene>
<dbReference type="Pfam" id="PF12697">
    <property type="entry name" value="Abhydrolase_6"/>
    <property type="match status" value="1"/>
</dbReference>
<dbReference type="AlphaFoldDB" id="A0A640WH62"/>
<dbReference type="SUPFAM" id="SSF53474">
    <property type="entry name" value="alpha/beta-Hydrolases"/>
    <property type="match status" value="1"/>
</dbReference>
<comment type="caution">
    <text evidence="3">The sequence shown here is derived from an EMBL/GenBank/DDBJ whole genome shotgun (WGS) entry which is preliminary data.</text>
</comment>
<dbReference type="PRINTS" id="PR00111">
    <property type="entry name" value="ABHYDROLASE"/>
</dbReference>
<accession>A0A640WH62</accession>
<proteinExistence type="predicted"/>
<dbReference type="Gene3D" id="3.40.50.1820">
    <property type="entry name" value="alpha/beta hydrolase"/>
    <property type="match status" value="1"/>
</dbReference>
<name>A0A640WH62_9GAMM</name>
<dbReference type="GO" id="GO:0016787">
    <property type="term" value="F:hydrolase activity"/>
    <property type="evidence" value="ECO:0007669"/>
    <property type="project" value="UniProtKB-KW"/>
</dbReference>
<feature type="domain" description="AB hydrolase-1" evidence="2">
    <location>
        <begin position="22"/>
        <end position="248"/>
    </location>
</feature>
<dbReference type="GO" id="GO:0016020">
    <property type="term" value="C:membrane"/>
    <property type="evidence" value="ECO:0007669"/>
    <property type="project" value="TreeGrafter"/>
</dbReference>
<sequence>MMIETDGATLHVSEHGAAHRTLVFLHYWGGSGRTWTDVATALGGQGRCLMPDLPGWGQSSPSRHGYRIADLAESVSGMIDAYQLRDVVLVGHSMGGKIAQYLAGQRPAWLKKLVLVASSPALPMDVPEPQRLAMQSAYDSRASVEETLDNVLTETPLAGMMRERAIADSLAGDPAAKAAWPAAAMLEDISETTQCINVPTLLLTGECDRVDPPAVLADRLVPFLPTPEIQELAGIGHLLPLEAPKEVAGHIQRWLDELENRVRK</sequence>
<dbReference type="PANTHER" id="PTHR43798">
    <property type="entry name" value="MONOACYLGLYCEROL LIPASE"/>
    <property type="match status" value="1"/>
</dbReference>
<keyword evidence="1 3" id="KW-0378">Hydrolase</keyword>
<dbReference type="EMBL" id="VTPX01000002">
    <property type="protein sequence ID" value="KAA0019725.1"/>
    <property type="molecule type" value="Genomic_DNA"/>
</dbReference>